<gene>
    <name evidence="2" type="ORF">RI844_12680</name>
</gene>
<sequence length="971" mass="110144">MITKIKLLLAGALLSTSLAYAAVDEIPVVGAIYNSSLVVKEHIVKDISLSTVIARDASIYTFAGLTLDAYILTLPLKTKVKKNVIKRLAYPEYSITLGRFLYHFYQRYTGSSNVELFNDYIQSVYSEAEMAQYQHSLFSSIEKTAVIKPEQEQESIVNDELIAALVTIYDILFNNDDWQLGKKLPDSYQYITNSPKDLKIVNKIQPIIISLMAKYNQSLPAGDFKSAINAIINDAKPEFINTVNNKAQAITVTLIDFIRLNTLKSYRQFSLKQQRIDAFDRWMIKQFKHQPDNLIEFLNAQNQKRYGVQIVVDGLQQGLVKALVKEQRGPFINQVQSNLKQSKQYQPKFEPTFPPEHNQQLDYLNSLSSGKDSDSNYLPFFKSLYQQHAANIAEFGISSTPTISVRNLPVVLTGAKVAGQGGTGIPNFHFVDRTKDRAYYFFGNDALQLDKLIAENQVQTMFDRLNYLKTLNCNGQYDWNAHVSYDGLVNLAAGEFKRDYGEQRCLRELGQRAKVEQQVFAARNELIKLIGEYQKISAWMFLSKITKKQLVKEKIHLLAKLAEDGMPDFVSMYIPWPDHFAHFKGPFSDEIIAPTGELNRLDYWLTQLQKTYKRAGVYNKTLWGMAGDHGLAQVFYTLNPEQQVLNNLEKELNVSLNIVKISSDEGEGPKITNAINYPSSKNVDVVVASTAGGNYMMDFFNSSKGWQQQPLYSELQQWQPISTSTIAPIAMISEISNRLKESLDYLAVREQQCDLSQCKIRIVGHRNNKRLDEIIIREDDRVFYGFADNLLEMSVQTLPQLLDIQQQNPYTKALTRIEQAEKQQLLKQCLISANQHNSDSWCTSSQWRQLTRLSPRPDSVNQLAHIYDEDRAGTVNLFPQEGIGYNTSVPGRHAGEHYLEKDAFIGFWGTPITSRKQITTAENGSLAPTIFEYLSGNKVQAGENGWGFPSLLPQLIPAQLPSSQQVSRTVN</sequence>
<feature type="signal peptide" evidence="1">
    <location>
        <begin position="1"/>
        <end position="21"/>
    </location>
</feature>
<dbReference type="Gene3D" id="3.40.720.10">
    <property type="entry name" value="Alkaline Phosphatase, subunit A"/>
    <property type="match status" value="1"/>
</dbReference>
<dbReference type="RefSeq" id="WP_348395039.1">
    <property type="nucleotide sequence ID" value="NZ_CP136600.1"/>
</dbReference>
<dbReference type="InterPro" id="IPR017850">
    <property type="entry name" value="Alkaline_phosphatase_core_sf"/>
</dbReference>
<accession>A0ABZ0GK32</accession>
<dbReference type="Proteomes" id="UP001301442">
    <property type="component" value="Chromosome"/>
</dbReference>
<evidence type="ECO:0000313" key="2">
    <source>
        <dbReference type="EMBL" id="WOH36226.1"/>
    </source>
</evidence>
<dbReference type="Pfam" id="PF01663">
    <property type="entry name" value="Phosphodiest"/>
    <property type="match status" value="1"/>
</dbReference>
<evidence type="ECO:0000313" key="3">
    <source>
        <dbReference type="Proteomes" id="UP001301442"/>
    </source>
</evidence>
<organism evidence="2 3">
    <name type="scientific">Thalassotalea fonticola</name>
    <dbReference type="NCBI Taxonomy" id="3065649"/>
    <lineage>
        <taxon>Bacteria</taxon>
        <taxon>Pseudomonadati</taxon>
        <taxon>Pseudomonadota</taxon>
        <taxon>Gammaproteobacteria</taxon>
        <taxon>Alteromonadales</taxon>
        <taxon>Colwelliaceae</taxon>
        <taxon>Thalassotalea</taxon>
    </lineage>
</organism>
<dbReference type="SUPFAM" id="SSF53649">
    <property type="entry name" value="Alkaline phosphatase-like"/>
    <property type="match status" value="1"/>
</dbReference>
<proteinExistence type="predicted"/>
<dbReference type="EMBL" id="CP136600">
    <property type="protein sequence ID" value="WOH36226.1"/>
    <property type="molecule type" value="Genomic_DNA"/>
</dbReference>
<name>A0ABZ0GK32_9GAMM</name>
<reference evidence="2 3" key="1">
    <citation type="submission" date="2023-09" db="EMBL/GenBank/DDBJ databases">
        <authorList>
            <person name="Qi X."/>
        </authorList>
    </citation>
    <scope>NUCLEOTIDE SEQUENCE [LARGE SCALE GENOMIC DNA]</scope>
    <source>
        <strain evidence="2 3">S1-1</strain>
    </source>
</reference>
<dbReference type="InterPro" id="IPR002591">
    <property type="entry name" value="Phosphodiest/P_Trfase"/>
</dbReference>
<evidence type="ECO:0000256" key="1">
    <source>
        <dbReference type="SAM" id="SignalP"/>
    </source>
</evidence>
<protein>
    <submittedName>
        <fullName evidence="2">Alkaline phosphatase family protein</fullName>
    </submittedName>
</protein>
<feature type="chain" id="PRO_5045663010" evidence="1">
    <location>
        <begin position="22"/>
        <end position="971"/>
    </location>
</feature>
<keyword evidence="3" id="KW-1185">Reference proteome</keyword>
<keyword evidence="1" id="KW-0732">Signal</keyword>